<evidence type="ECO:0000256" key="4">
    <source>
        <dbReference type="ARBA" id="ARBA00022859"/>
    </source>
</evidence>
<evidence type="ECO:0000256" key="3">
    <source>
        <dbReference type="ARBA" id="ARBA00022588"/>
    </source>
</evidence>
<keyword evidence="2" id="KW-0963">Cytoplasm</keyword>
<dbReference type="InterPro" id="IPR025307">
    <property type="entry name" value="FIIND_dom"/>
</dbReference>
<evidence type="ECO:0000256" key="1">
    <source>
        <dbReference type="ARBA" id="ARBA00004514"/>
    </source>
</evidence>
<dbReference type="Proteomes" id="UP000823561">
    <property type="component" value="Chromosome 1"/>
</dbReference>
<evidence type="ECO:0000256" key="2">
    <source>
        <dbReference type="ARBA" id="ARBA00022490"/>
    </source>
</evidence>
<dbReference type="Gene3D" id="1.10.533.10">
    <property type="entry name" value="Death Domain, Fas"/>
    <property type="match status" value="1"/>
</dbReference>
<dbReference type="PANTHER" id="PTHR46985">
    <property type="entry name" value="NACHT, LRR AND PYD DOMAINS-CONTAINING PROTEIN 1"/>
    <property type="match status" value="1"/>
</dbReference>
<dbReference type="EMBL" id="JADWDJ010000001">
    <property type="protein sequence ID" value="KAG5285637.1"/>
    <property type="molecule type" value="Genomic_DNA"/>
</dbReference>
<comment type="subcellular location">
    <subcellularLocation>
        <location evidence="1">Cytoplasm</location>
        <location evidence="1">Cytosol</location>
    </subcellularLocation>
</comment>
<feature type="domain" description="FIIND" evidence="5">
    <location>
        <begin position="1"/>
        <end position="218"/>
    </location>
</feature>
<dbReference type="GO" id="GO:0005829">
    <property type="term" value="C:cytosol"/>
    <property type="evidence" value="ECO:0007669"/>
    <property type="project" value="UniProtKB-SubCell"/>
</dbReference>
<keyword evidence="7" id="KW-1185">Reference proteome</keyword>
<protein>
    <recommendedName>
        <fullName evidence="5">FIIND domain-containing protein</fullName>
    </recommendedName>
</protein>
<evidence type="ECO:0000259" key="5">
    <source>
        <dbReference type="PROSITE" id="PS51830"/>
    </source>
</evidence>
<organism evidence="6 7">
    <name type="scientific">Alosa alosa</name>
    <name type="common">allis shad</name>
    <dbReference type="NCBI Taxonomy" id="278164"/>
    <lineage>
        <taxon>Eukaryota</taxon>
        <taxon>Metazoa</taxon>
        <taxon>Chordata</taxon>
        <taxon>Craniata</taxon>
        <taxon>Vertebrata</taxon>
        <taxon>Euteleostomi</taxon>
        <taxon>Actinopterygii</taxon>
        <taxon>Neopterygii</taxon>
        <taxon>Teleostei</taxon>
        <taxon>Clupei</taxon>
        <taxon>Clupeiformes</taxon>
        <taxon>Clupeoidei</taxon>
        <taxon>Clupeidae</taxon>
        <taxon>Alosa</taxon>
    </lineage>
</organism>
<accession>A0AAV6HJJ8</accession>
<proteinExistence type="predicted"/>
<name>A0AAV6HJJ8_9TELE</name>
<dbReference type="Pfam" id="PF23679">
    <property type="entry name" value="UPA-FIIND"/>
    <property type="match status" value="1"/>
</dbReference>
<dbReference type="SUPFAM" id="SSF47986">
    <property type="entry name" value="DEATH domain"/>
    <property type="match status" value="1"/>
</dbReference>
<sequence>MLQYTTMGPLMDIKVLSGELLEAHLPHFACLEGSDSSLSDAVRVVSGVDDNLILETGELTRFHVKLLKPSLSLTEVVVKTDIQIKTHLEVLIYRTRVRPLVLFMYLVPWSGSMMQTVKDDLRQLNVRKIEKPQPEISLWVDSKFSLKTSCHSEINPHEYTLNLVRPNFFEVYMKEPENCFDLELISGGQSIWKAEVRRADYGEVKRVVTYTPSKTPSLDEGRMANLSNRERLSFFRPDLITRTSRGAFLDEMEALAKHQPPVLNSYETKHLLENVSGLEEQVTCLLDMVDRKGNIASGIMFVVLKEKDFYLYEDILLNLQANLPENAN</sequence>
<keyword evidence="3" id="KW-0399">Innate immunity</keyword>
<evidence type="ECO:0000313" key="7">
    <source>
        <dbReference type="Proteomes" id="UP000823561"/>
    </source>
</evidence>
<dbReference type="PROSITE" id="PS51830">
    <property type="entry name" value="FIIND"/>
    <property type="match status" value="1"/>
</dbReference>
<keyword evidence="4" id="KW-0391">Immunity</keyword>
<evidence type="ECO:0000313" key="6">
    <source>
        <dbReference type="EMBL" id="KAG5285637.1"/>
    </source>
</evidence>
<dbReference type="InterPro" id="IPR051249">
    <property type="entry name" value="NLRP_Inflammasome"/>
</dbReference>
<comment type="caution">
    <text evidence="6">The sequence shown here is derived from an EMBL/GenBank/DDBJ whole genome shotgun (WGS) entry which is preliminary data.</text>
</comment>
<dbReference type="AlphaFoldDB" id="A0AAV6HJJ8"/>
<dbReference type="PANTHER" id="PTHR46985:SF2">
    <property type="entry name" value="APOPTOSIS-ASSOCIATED SPECK-LIKE PROTEIN CONTAINING A CARD"/>
    <property type="match status" value="1"/>
</dbReference>
<reference evidence="6 7" key="1">
    <citation type="submission" date="2020-10" db="EMBL/GenBank/DDBJ databases">
        <title>Chromosome-scale genome assembly of the Allis shad, Alosa alosa.</title>
        <authorList>
            <person name="Margot Z."/>
            <person name="Christophe K."/>
            <person name="Cabau C."/>
            <person name="Louis A."/>
            <person name="Berthelot C."/>
            <person name="Parey E."/>
            <person name="Roest Crollius H."/>
            <person name="Montfort J."/>
            <person name="Robinson-Rechavi M."/>
            <person name="Bucao C."/>
            <person name="Bouchez O."/>
            <person name="Gislard M."/>
            <person name="Lluch J."/>
            <person name="Milhes M."/>
            <person name="Lampietro C."/>
            <person name="Lopez Roques C."/>
            <person name="Donnadieu C."/>
            <person name="Braasch I."/>
            <person name="Desvignes T."/>
            <person name="Postlethwait J."/>
            <person name="Bobe J."/>
            <person name="Guiguen Y."/>
        </authorList>
    </citation>
    <scope>NUCLEOTIDE SEQUENCE [LARGE SCALE GENOMIC DNA]</scope>
    <source>
        <strain evidence="6">M-15738</strain>
        <tissue evidence="6">Blood</tissue>
    </source>
</reference>
<dbReference type="GO" id="GO:0045087">
    <property type="term" value="P:innate immune response"/>
    <property type="evidence" value="ECO:0007669"/>
    <property type="project" value="UniProtKB-KW"/>
</dbReference>
<dbReference type="Pfam" id="PF13553">
    <property type="entry name" value="FIIND"/>
    <property type="match status" value="1"/>
</dbReference>
<dbReference type="InterPro" id="IPR011029">
    <property type="entry name" value="DEATH-like_dom_sf"/>
</dbReference>
<gene>
    <name evidence="6" type="ORF">AALO_G00005690</name>
</gene>